<organism evidence="2 3">
    <name type="scientific">Strongyloides papillosus</name>
    <name type="common">Intestinal threadworm</name>
    <dbReference type="NCBI Taxonomy" id="174720"/>
    <lineage>
        <taxon>Eukaryota</taxon>
        <taxon>Metazoa</taxon>
        <taxon>Ecdysozoa</taxon>
        <taxon>Nematoda</taxon>
        <taxon>Chromadorea</taxon>
        <taxon>Rhabditida</taxon>
        <taxon>Tylenchina</taxon>
        <taxon>Panagrolaimomorpha</taxon>
        <taxon>Strongyloidoidea</taxon>
        <taxon>Strongyloididae</taxon>
        <taxon>Strongyloides</taxon>
    </lineage>
</organism>
<proteinExistence type="predicted"/>
<feature type="chain" id="PRO_5005894130" evidence="1">
    <location>
        <begin position="20"/>
        <end position="67"/>
    </location>
</feature>
<protein>
    <submittedName>
        <fullName evidence="3">Secreted protein</fullName>
    </submittedName>
</protein>
<sequence length="67" mass="8166">MYFVFLTLCLLQIFSSISGLWVEEGKGRRSWKDQHPQHRYIPQVHAEHYHHSCKFFKQKSMEKLQMI</sequence>
<dbReference type="WBParaSite" id="SPAL_0000422550.1">
    <property type="protein sequence ID" value="SPAL_0000422550.1"/>
    <property type="gene ID" value="SPAL_0000422550"/>
</dbReference>
<evidence type="ECO:0000313" key="3">
    <source>
        <dbReference type="WBParaSite" id="SPAL_0000422550.1"/>
    </source>
</evidence>
<dbReference type="Proteomes" id="UP000046392">
    <property type="component" value="Unplaced"/>
</dbReference>
<keyword evidence="2" id="KW-1185">Reference proteome</keyword>
<feature type="signal peptide" evidence="1">
    <location>
        <begin position="1"/>
        <end position="19"/>
    </location>
</feature>
<dbReference type="STRING" id="174720.A0A0N5BDZ8"/>
<reference evidence="3" key="1">
    <citation type="submission" date="2017-02" db="UniProtKB">
        <authorList>
            <consortium name="WormBaseParasite"/>
        </authorList>
    </citation>
    <scope>IDENTIFICATION</scope>
</reference>
<keyword evidence="1" id="KW-0732">Signal</keyword>
<name>A0A0N5BDZ8_STREA</name>
<dbReference type="AlphaFoldDB" id="A0A0N5BDZ8"/>
<evidence type="ECO:0000313" key="2">
    <source>
        <dbReference type="Proteomes" id="UP000046392"/>
    </source>
</evidence>
<evidence type="ECO:0000256" key="1">
    <source>
        <dbReference type="SAM" id="SignalP"/>
    </source>
</evidence>
<accession>A0A0N5BDZ8</accession>